<dbReference type="SUPFAM" id="SSF47323">
    <property type="entry name" value="Anticodon-binding domain of a subclass of class I aminoacyl-tRNA synthetases"/>
    <property type="match status" value="1"/>
</dbReference>
<evidence type="ECO:0000256" key="8">
    <source>
        <dbReference type="ARBA" id="ARBA00022840"/>
    </source>
</evidence>
<dbReference type="AlphaFoldDB" id="A0A2J6WQZ0"/>
<feature type="binding site" evidence="13">
    <location>
        <position position="149"/>
    </location>
    <ligand>
        <name>Zn(2+)</name>
        <dbReference type="ChEBI" id="CHEBI:29105"/>
    </ligand>
</feature>
<dbReference type="PANTHER" id="PTHR43326:SF1">
    <property type="entry name" value="METHIONINE--TRNA LIGASE, MITOCHONDRIAL"/>
    <property type="match status" value="1"/>
</dbReference>
<keyword evidence="11 13" id="KW-0030">Aminoacyl-tRNA synthetase</keyword>
<dbReference type="NCBIfam" id="TIGR00399">
    <property type="entry name" value="metG_C_term"/>
    <property type="match status" value="1"/>
</dbReference>
<evidence type="ECO:0000256" key="4">
    <source>
        <dbReference type="ARBA" id="ARBA00022490"/>
    </source>
</evidence>
<feature type="short sequence motif" description="'HIGH' region" evidence="13">
    <location>
        <begin position="14"/>
        <end position="24"/>
    </location>
</feature>
<comment type="cofactor">
    <cofactor evidence="13">
        <name>Zn(2+)</name>
        <dbReference type="ChEBI" id="CHEBI:29105"/>
    </cofactor>
    <text evidence="13">Binds 1 zinc ion per subunit.</text>
</comment>
<dbReference type="InterPro" id="IPR041872">
    <property type="entry name" value="Anticodon_Met"/>
</dbReference>
<dbReference type="InterPro" id="IPR015413">
    <property type="entry name" value="Methionyl/Leucyl_tRNA_Synth"/>
</dbReference>
<dbReference type="GO" id="GO:0004825">
    <property type="term" value="F:methionine-tRNA ligase activity"/>
    <property type="evidence" value="ECO:0007669"/>
    <property type="project" value="UniProtKB-UniRule"/>
</dbReference>
<dbReference type="SUPFAM" id="SSF50249">
    <property type="entry name" value="Nucleic acid-binding proteins"/>
    <property type="match status" value="1"/>
</dbReference>
<dbReference type="Gene3D" id="2.40.50.140">
    <property type="entry name" value="Nucleic acid-binding proteins"/>
    <property type="match status" value="1"/>
</dbReference>
<feature type="domain" description="TRNA-binding" evidence="14">
    <location>
        <begin position="531"/>
        <end position="631"/>
    </location>
</feature>
<dbReference type="CDD" id="cd00814">
    <property type="entry name" value="MetRS_core"/>
    <property type="match status" value="1"/>
</dbReference>
<dbReference type="EC" id="6.1.1.10" evidence="13"/>
<comment type="subcellular location">
    <subcellularLocation>
        <location evidence="2 13">Cytoplasm</location>
    </subcellularLocation>
</comment>
<keyword evidence="4 13" id="KW-0963">Cytoplasm</keyword>
<gene>
    <name evidence="13" type="primary">metG</name>
    <name evidence="15" type="ORF">C0186_00215</name>
</gene>
<evidence type="ECO:0000256" key="9">
    <source>
        <dbReference type="ARBA" id="ARBA00022884"/>
    </source>
</evidence>
<dbReference type="HAMAP" id="MF_01228">
    <property type="entry name" value="Met_tRNA_synth_type2"/>
    <property type="match status" value="1"/>
</dbReference>
<evidence type="ECO:0000256" key="1">
    <source>
        <dbReference type="ARBA" id="ARBA00003314"/>
    </source>
</evidence>
<name>A0A2J6WQZ0_9BACT</name>
<dbReference type="Gene3D" id="1.10.730.10">
    <property type="entry name" value="Isoleucyl-tRNA Synthetase, Domain 1"/>
    <property type="match status" value="1"/>
</dbReference>
<comment type="caution">
    <text evidence="13">Lacks conserved residue(s) required for the propagation of feature annotation.</text>
</comment>
<accession>A0A2J6WQZ0</accession>
<dbReference type="InterPro" id="IPR023457">
    <property type="entry name" value="Met-tRNA_synth_2"/>
</dbReference>
<keyword evidence="10 13" id="KW-0648">Protein biosynthesis</keyword>
<dbReference type="EMBL" id="PNIO01000003">
    <property type="protein sequence ID" value="PMP72807.1"/>
    <property type="molecule type" value="Genomic_DNA"/>
</dbReference>
<dbReference type="Proteomes" id="UP000242288">
    <property type="component" value="Unassembled WGS sequence"/>
</dbReference>
<evidence type="ECO:0000256" key="12">
    <source>
        <dbReference type="ARBA" id="ARBA00047364"/>
    </source>
</evidence>
<evidence type="ECO:0000256" key="11">
    <source>
        <dbReference type="ARBA" id="ARBA00023146"/>
    </source>
</evidence>
<dbReference type="InterPro" id="IPR002547">
    <property type="entry name" value="tRNA-bd_dom"/>
</dbReference>
<comment type="subunit">
    <text evidence="3 13">Homodimer.</text>
</comment>
<dbReference type="PANTHER" id="PTHR43326">
    <property type="entry name" value="METHIONYL-TRNA SYNTHETASE"/>
    <property type="match status" value="1"/>
</dbReference>
<evidence type="ECO:0000256" key="5">
    <source>
        <dbReference type="ARBA" id="ARBA00022555"/>
    </source>
</evidence>
<evidence type="ECO:0000256" key="2">
    <source>
        <dbReference type="ARBA" id="ARBA00004496"/>
    </source>
</evidence>
<dbReference type="NCBIfam" id="NF008900">
    <property type="entry name" value="PRK12267.1"/>
    <property type="match status" value="1"/>
</dbReference>
<dbReference type="Pfam" id="PF19303">
    <property type="entry name" value="Anticodon_3"/>
    <property type="match status" value="1"/>
</dbReference>
<dbReference type="GO" id="GO:0006431">
    <property type="term" value="P:methionyl-tRNA aminoacylation"/>
    <property type="evidence" value="ECO:0007669"/>
    <property type="project" value="UniProtKB-UniRule"/>
</dbReference>
<evidence type="ECO:0000256" key="7">
    <source>
        <dbReference type="ARBA" id="ARBA00022741"/>
    </source>
</evidence>
<dbReference type="Gene3D" id="2.170.220.10">
    <property type="match status" value="1"/>
</dbReference>
<dbReference type="InterPro" id="IPR009080">
    <property type="entry name" value="tRNAsynth_Ia_anticodon-bd"/>
</dbReference>
<dbReference type="SUPFAM" id="SSF52374">
    <property type="entry name" value="Nucleotidylyl transferase"/>
    <property type="match status" value="1"/>
</dbReference>
<keyword evidence="6 13" id="KW-0436">Ligase</keyword>
<protein>
    <recommendedName>
        <fullName evidence="13">Methionine--tRNA ligase</fullName>
        <ecNumber evidence="13">6.1.1.10</ecNumber>
    </recommendedName>
    <alternativeName>
        <fullName evidence="13">Methionyl-tRNA synthetase</fullName>
        <shortName evidence="13">MetRS</shortName>
    </alternativeName>
</protein>
<evidence type="ECO:0000256" key="10">
    <source>
        <dbReference type="ARBA" id="ARBA00022917"/>
    </source>
</evidence>
<comment type="catalytic activity">
    <reaction evidence="12 13">
        <text>tRNA(Met) + L-methionine + ATP = L-methionyl-tRNA(Met) + AMP + diphosphate</text>
        <dbReference type="Rhea" id="RHEA:13481"/>
        <dbReference type="Rhea" id="RHEA-COMP:9667"/>
        <dbReference type="Rhea" id="RHEA-COMP:9698"/>
        <dbReference type="ChEBI" id="CHEBI:30616"/>
        <dbReference type="ChEBI" id="CHEBI:33019"/>
        <dbReference type="ChEBI" id="CHEBI:57844"/>
        <dbReference type="ChEBI" id="CHEBI:78442"/>
        <dbReference type="ChEBI" id="CHEBI:78530"/>
        <dbReference type="ChEBI" id="CHEBI:456215"/>
        <dbReference type="EC" id="6.1.1.10"/>
    </reaction>
</comment>
<dbReference type="Gene3D" id="3.40.50.620">
    <property type="entry name" value="HUPs"/>
    <property type="match status" value="1"/>
</dbReference>
<keyword evidence="5 13" id="KW-0820">tRNA-binding</keyword>
<keyword evidence="9 13" id="KW-0694">RNA-binding</keyword>
<evidence type="ECO:0000313" key="16">
    <source>
        <dbReference type="Proteomes" id="UP000242288"/>
    </source>
</evidence>
<keyword evidence="8 13" id="KW-0067">ATP-binding</keyword>
<comment type="caution">
    <text evidence="15">The sequence shown here is derived from an EMBL/GenBank/DDBJ whole genome shotgun (WGS) entry which is preliminary data.</text>
</comment>
<evidence type="ECO:0000256" key="13">
    <source>
        <dbReference type="HAMAP-Rule" id="MF_01228"/>
    </source>
</evidence>
<organism evidence="15 16">
    <name type="scientific">Thermodesulfovibrio aggregans</name>
    <dbReference type="NCBI Taxonomy" id="86166"/>
    <lineage>
        <taxon>Bacteria</taxon>
        <taxon>Pseudomonadati</taxon>
        <taxon>Nitrospirota</taxon>
        <taxon>Thermodesulfovibrionia</taxon>
        <taxon>Thermodesulfovibrionales</taxon>
        <taxon>Thermodesulfovibrionaceae</taxon>
        <taxon>Thermodesulfovibrio</taxon>
    </lineage>
</organism>
<keyword evidence="13" id="KW-0479">Metal-binding</keyword>
<feature type="binding site" evidence="13">
    <location>
        <position position="132"/>
    </location>
    <ligand>
        <name>Zn(2+)</name>
        <dbReference type="ChEBI" id="CHEBI:29105"/>
    </ligand>
</feature>
<dbReference type="PROSITE" id="PS50886">
    <property type="entry name" value="TRBD"/>
    <property type="match status" value="1"/>
</dbReference>
<sequence length="631" mass="73175">MSQNKGFYITTPIYYVNDIPHIGHAYTTLAADILARYMRLKGKKVFFLTGTDEHGQKVEKAARERGRSPKEHADIMVENFKTLWNELNIRNDAFIRTTDEEHKKVVSAILQKLYDKGEIEKRKYSGMYCTPCERFWTAKDLIEGKCPDCGRDVEYIEEENYFFLMSKYQNSLIDYIEKNPEYILPETRKNEVLSFLKNKPLGDLCISRPRQRLSWGIPLPFDENYTTYVWFDALVNYYSALNYLAPKNIEWWPPDHHLIGKDILITHAVYWSTMLMALGMPLPRNIFAHGWWTVQGAKMSKSLGNVVNPHEIIKKYGVDTLRYFLFREVSFGLDGDFSEEAIVRRINNDLANDLGNLLNRFLVMNEKYMNGQINPMWIDDDFTIQIKKLITEIDNEKLWDEFKFNIVLEKIWEAISLTNNYIAKTEPWKISKEDSEKLSLILFNIWNSIRIITVFLYPFMPDTAMKIWNALGLKSLKIDYNMLSWSIQLKEVKTEKIEQIFPRIQTKKDNESEQKIKEDNSKMQELIGIEDFMKIKLKVGKVIEAERIKGSEKLIKLIVDIGQQRQIVAGIGKSYSPEQLIGKSIIVVSNLKPVKLMGVESQGMLLAATASDGTISILTVDREVNPGAGIK</sequence>
<dbReference type="FunFam" id="2.170.220.10:FF:000002">
    <property type="entry name" value="Methionine--tRNA ligase"/>
    <property type="match status" value="1"/>
</dbReference>
<dbReference type="GO" id="GO:0000049">
    <property type="term" value="F:tRNA binding"/>
    <property type="evidence" value="ECO:0007669"/>
    <property type="project" value="UniProtKB-UniRule"/>
</dbReference>
<dbReference type="InterPro" id="IPR014729">
    <property type="entry name" value="Rossmann-like_a/b/a_fold"/>
</dbReference>
<evidence type="ECO:0000259" key="14">
    <source>
        <dbReference type="PROSITE" id="PS50886"/>
    </source>
</evidence>
<keyword evidence="7 13" id="KW-0547">Nucleotide-binding</keyword>
<feature type="binding site" evidence="13">
    <location>
        <position position="129"/>
    </location>
    <ligand>
        <name>Zn(2+)</name>
        <dbReference type="ChEBI" id="CHEBI:29105"/>
    </ligand>
</feature>
<feature type="short sequence motif" description="'KMSKS' region" evidence="13">
    <location>
        <begin position="298"/>
        <end position="302"/>
    </location>
</feature>
<dbReference type="InterPro" id="IPR012340">
    <property type="entry name" value="NA-bd_OB-fold"/>
</dbReference>
<feature type="binding site" evidence="13">
    <location>
        <position position="146"/>
    </location>
    <ligand>
        <name>Zn(2+)</name>
        <dbReference type="ChEBI" id="CHEBI:29105"/>
    </ligand>
</feature>
<dbReference type="GO" id="GO:0005737">
    <property type="term" value="C:cytoplasm"/>
    <property type="evidence" value="ECO:0007669"/>
    <property type="project" value="UniProtKB-SubCell"/>
</dbReference>
<dbReference type="Pfam" id="PF01588">
    <property type="entry name" value="tRNA_bind"/>
    <property type="match status" value="1"/>
</dbReference>
<keyword evidence="13" id="KW-0862">Zinc</keyword>
<dbReference type="GO" id="GO:0005524">
    <property type="term" value="F:ATP binding"/>
    <property type="evidence" value="ECO:0007669"/>
    <property type="project" value="UniProtKB-UniRule"/>
</dbReference>
<dbReference type="Pfam" id="PF09334">
    <property type="entry name" value="tRNA-synt_1g"/>
    <property type="match status" value="1"/>
</dbReference>
<dbReference type="InterPro" id="IPR033911">
    <property type="entry name" value="MetRS_core"/>
</dbReference>
<dbReference type="CDD" id="cd07957">
    <property type="entry name" value="Anticodon_Ia_Met"/>
    <property type="match status" value="1"/>
</dbReference>
<evidence type="ECO:0000256" key="3">
    <source>
        <dbReference type="ARBA" id="ARBA00011738"/>
    </source>
</evidence>
<dbReference type="PRINTS" id="PR01041">
    <property type="entry name" value="TRNASYNTHMET"/>
</dbReference>
<dbReference type="FunFam" id="1.10.730.10:FF:000026">
    <property type="entry name" value="Methionine--tRNA ligase"/>
    <property type="match status" value="1"/>
</dbReference>
<dbReference type="GO" id="GO:0046872">
    <property type="term" value="F:metal ion binding"/>
    <property type="evidence" value="ECO:0007669"/>
    <property type="project" value="UniProtKB-KW"/>
</dbReference>
<reference evidence="15 16" key="1">
    <citation type="submission" date="2018-01" db="EMBL/GenBank/DDBJ databases">
        <title>Metagenomic assembled genomes from two thermal pools in the Uzon Caldera, Kamchatka, Russia.</title>
        <authorList>
            <person name="Wilkins L."/>
            <person name="Ettinger C."/>
        </authorList>
    </citation>
    <scope>NUCLEOTIDE SEQUENCE [LARGE SCALE GENOMIC DNA]</scope>
    <source>
        <strain evidence="15">ZAV-04</strain>
    </source>
</reference>
<dbReference type="InterPro" id="IPR004495">
    <property type="entry name" value="Met-tRNA-synth_bsu_C"/>
</dbReference>
<evidence type="ECO:0000256" key="6">
    <source>
        <dbReference type="ARBA" id="ARBA00022598"/>
    </source>
</evidence>
<dbReference type="CDD" id="cd02800">
    <property type="entry name" value="tRNA_bind_EcMetRS_like"/>
    <property type="match status" value="1"/>
</dbReference>
<comment type="similarity">
    <text evidence="13">Belongs to the class-I aminoacyl-tRNA synthetase family. MetG type 2A subfamily.</text>
</comment>
<evidence type="ECO:0000313" key="15">
    <source>
        <dbReference type="EMBL" id="PMP72807.1"/>
    </source>
</evidence>
<comment type="function">
    <text evidence="1 13">Is required not only for elongation of protein synthesis but also for the initiation of all mRNA translation through initiator tRNA(fMet) aminoacylation.</text>
</comment>
<dbReference type="FunFam" id="2.40.50.140:FF:000042">
    <property type="entry name" value="Methionine--tRNA ligase"/>
    <property type="match status" value="1"/>
</dbReference>
<proteinExistence type="inferred from homology"/>